<evidence type="ECO:0000313" key="1">
    <source>
        <dbReference type="EMBL" id="MFC5406735.1"/>
    </source>
</evidence>
<reference evidence="2" key="1">
    <citation type="journal article" date="2019" name="Int. J. Syst. Evol. Microbiol.">
        <title>The Global Catalogue of Microorganisms (GCM) 10K type strain sequencing project: providing services to taxonomists for standard genome sequencing and annotation.</title>
        <authorList>
            <consortium name="The Broad Institute Genomics Platform"/>
            <consortium name="The Broad Institute Genome Sequencing Center for Infectious Disease"/>
            <person name="Wu L."/>
            <person name="Ma J."/>
        </authorList>
    </citation>
    <scope>NUCLEOTIDE SEQUENCE [LARGE SCALE GENOMIC DNA]</scope>
    <source>
        <strain evidence="2">CGMCC 1.18575</strain>
    </source>
</reference>
<dbReference type="Proteomes" id="UP001596113">
    <property type="component" value="Unassembled WGS sequence"/>
</dbReference>
<evidence type="ECO:0000313" key="2">
    <source>
        <dbReference type="Proteomes" id="UP001596113"/>
    </source>
</evidence>
<protein>
    <submittedName>
        <fullName evidence="1">Phytanoyl-CoA dioxygenase family protein</fullName>
    </submittedName>
</protein>
<comment type="caution">
    <text evidence="1">The sequence shown here is derived from an EMBL/GenBank/DDBJ whole genome shotgun (WGS) entry which is preliminary data.</text>
</comment>
<organism evidence="1 2">
    <name type="scientific">Cohnella soli</name>
    <dbReference type="NCBI Taxonomy" id="425005"/>
    <lineage>
        <taxon>Bacteria</taxon>
        <taxon>Bacillati</taxon>
        <taxon>Bacillota</taxon>
        <taxon>Bacilli</taxon>
        <taxon>Bacillales</taxon>
        <taxon>Paenibacillaceae</taxon>
        <taxon>Cohnella</taxon>
    </lineage>
</organism>
<accession>A0ABW0HZP6</accession>
<dbReference type="PANTHER" id="PTHR20883:SF48">
    <property type="entry name" value="ECTOINE DIOXYGENASE"/>
    <property type="match status" value="1"/>
</dbReference>
<name>A0ABW0HZP6_9BACL</name>
<dbReference type="SUPFAM" id="SSF51197">
    <property type="entry name" value="Clavaminate synthase-like"/>
    <property type="match status" value="1"/>
</dbReference>
<dbReference type="EMBL" id="JBHSMI010000062">
    <property type="protein sequence ID" value="MFC5406735.1"/>
    <property type="molecule type" value="Genomic_DNA"/>
</dbReference>
<dbReference type="PANTHER" id="PTHR20883">
    <property type="entry name" value="PHYTANOYL-COA DIOXYGENASE DOMAIN CONTAINING 1"/>
    <property type="match status" value="1"/>
</dbReference>
<keyword evidence="1" id="KW-0223">Dioxygenase</keyword>
<dbReference type="Gene3D" id="2.60.120.620">
    <property type="entry name" value="q2cbj1_9rhob like domain"/>
    <property type="match status" value="1"/>
</dbReference>
<proteinExistence type="predicted"/>
<gene>
    <name evidence="1" type="ORF">ACFPOF_28765</name>
</gene>
<dbReference type="RefSeq" id="WP_378138834.1">
    <property type="nucleotide sequence ID" value="NZ_JBHSMI010000062.1"/>
</dbReference>
<dbReference type="InterPro" id="IPR008775">
    <property type="entry name" value="Phytyl_CoA_dOase-like"/>
</dbReference>
<dbReference type="GO" id="GO:0051213">
    <property type="term" value="F:dioxygenase activity"/>
    <property type="evidence" value="ECO:0007669"/>
    <property type="project" value="UniProtKB-KW"/>
</dbReference>
<dbReference type="Pfam" id="PF05721">
    <property type="entry name" value="PhyH"/>
    <property type="match status" value="1"/>
</dbReference>
<keyword evidence="1" id="KW-0560">Oxidoreductase</keyword>
<keyword evidence="2" id="KW-1185">Reference proteome</keyword>
<sequence length="283" mass="31948">MLTAEQIAEFDENGFLKGDIILNDEQVELLRNELDDVLAGKTTKKPVLSHNLLDSGEENDNGESPYDGMKMSVNEKVVQVVNIWMASDAFYQHACNKQMTEEIAQLSRTDTLRIWHDQVQYKPPVTGGPTAWHQDHPLWPIIQPADLISAWVALDDAVIENGCMWMVPGSHKWGNHQKHLASDKGFMPYHRHPELLPEGAEIKAVPFEIKKGQVGYHHSLTWHGSPNNRSQMKRRAIAVHYMPGHTTYEPADGHVMLKYVTVNKGDIMQGSHFPVVYSTVGAR</sequence>